<feature type="region of interest" description="Disordered" evidence="16">
    <location>
        <begin position="310"/>
        <end position="373"/>
    </location>
</feature>
<feature type="region of interest" description="Disordered" evidence="16">
    <location>
        <begin position="571"/>
        <end position="599"/>
    </location>
</feature>
<evidence type="ECO:0000256" key="7">
    <source>
        <dbReference type="ARBA" id="ARBA00022723"/>
    </source>
</evidence>
<evidence type="ECO:0000256" key="12">
    <source>
        <dbReference type="ARBA" id="ARBA00023274"/>
    </source>
</evidence>
<dbReference type="Pfam" id="PF04570">
    <property type="entry name" value="zf-FLZ"/>
    <property type="match status" value="1"/>
</dbReference>
<feature type="domain" description="FLZ-type" evidence="17">
    <location>
        <begin position="192"/>
        <end position="235"/>
    </location>
</feature>
<dbReference type="Pfam" id="PF00828">
    <property type="entry name" value="Ribosomal_L27A"/>
    <property type="match status" value="1"/>
</dbReference>
<dbReference type="UniPathway" id="UPA00232"/>
<dbReference type="Gene3D" id="1.10.357.10">
    <property type="entry name" value="Tetracycline Repressor, domain 2"/>
    <property type="match status" value="1"/>
</dbReference>
<dbReference type="Proteomes" id="UP000317650">
    <property type="component" value="Chromosome 8"/>
</dbReference>
<reference evidence="18 19" key="1">
    <citation type="journal article" date="2019" name="Nat. Plants">
        <title>Genome sequencing of Musa balbisiana reveals subgenome evolution and function divergence in polyploid bananas.</title>
        <authorList>
            <person name="Yao X."/>
        </authorList>
    </citation>
    <scope>NUCLEOTIDE SEQUENCE [LARGE SCALE GENOMIC DNA]</scope>
    <source>
        <strain evidence="19">cv. DH-PKW</strain>
        <tissue evidence="18">Leaves</tissue>
    </source>
</reference>
<dbReference type="SUPFAM" id="SSF52080">
    <property type="entry name" value="Ribosomal proteins L15p and L18e"/>
    <property type="match status" value="1"/>
</dbReference>
<comment type="function">
    <text evidence="15">Membrane-associated protein that warps the membrane surface to access and bind aromatic isoprenes with high specificity, including ubiquinone (CoQ) isoprene intermediates and presents them directly to Coq7, therefore facilitating the Coq7-mediated hydroxylase step. Participates in the biosynthesis of coenzyme Q, also named ubiquinone, an essential lipid-soluble electron transporter for aerobic cellular respiration.</text>
</comment>
<feature type="zinc finger region" description="FLZ-type" evidence="13">
    <location>
        <begin position="192"/>
        <end position="235"/>
    </location>
</feature>
<comment type="similarity">
    <text evidence="3 14">Belongs to the universal ribosomal protein uL15 family.</text>
</comment>
<feature type="region of interest" description="Disordered" evidence="16">
    <location>
        <begin position="1"/>
        <end position="31"/>
    </location>
</feature>
<comment type="similarity">
    <text evidence="5 15">Belongs to the COQ9 family.</text>
</comment>
<dbReference type="PANTHER" id="PTHR21427">
    <property type="entry name" value="UBIQUINONE BIOSYNTHESIS PROTEIN COQ9, MITOCHONDRIAL"/>
    <property type="match status" value="1"/>
</dbReference>
<feature type="compositionally biased region" description="Basic residues" evidence="16">
    <location>
        <begin position="586"/>
        <end position="595"/>
    </location>
</feature>
<keyword evidence="9 14" id="KW-0689">Ribosomal protein</keyword>
<evidence type="ECO:0000256" key="1">
    <source>
        <dbReference type="ARBA" id="ARBA00004173"/>
    </source>
</evidence>
<evidence type="ECO:0000256" key="2">
    <source>
        <dbReference type="ARBA" id="ARBA00004749"/>
    </source>
</evidence>
<dbReference type="InterPro" id="IPR030878">
    <property type="entry name" value="Ribosomal_uL15"/>
</dbReference>
<evidence type="ECO:0000256" key="13">
    <source>
        <dbReference type="PROSITE-ProRule" id="PRU01131"/>
    </source>
</evidence>
<evidence type="ECO:0000256" key="9">
    <source>
        <dbReference type="ARBA" id="ARBA00022980"/>
    </source>
</evidence>
<evidence type="ECO:0000256" key="4">
    <source>
        <dbReference type="ARBA" id="ARBA00009374"/>
    </source>
</evidence>
<dbReference type="GO" id="GO:0003735">
    <property type="term" value="F:structural constituent of ribosome"/>
    <property type="evidence" value="ECO:0007669"/>
    <property type="project" value="InterPro"/>
</dbReference>
<feature type="compositionally biased region" description="Basic and acidic residues" evidence="16">
    <location>
        <begin position="325"/>
        <end position="334"/>
    </location>
</feature>
<dbReference type="InterPro" id="IPR021131">
    <property type="entry name" value="Ribosomal_uL15/eL18"/>
</dbReference>
<comment type="pathway">
    <text evidence="2 15">Cofactor biosynthesis; ubiquinone biosynthesis.</text>
</comment>
<dbReference type="EMBL" id="PYDT01000002">
    <property type="protein sequence ID" value="THU70969.1"/>
    <property type="molecule type" value="Genomic_DNA"/>
</dbReference>
<evidence type="ECO:0000256" key="14">
    <source>
        <dbReference type="RuleBase" id="RU003888"/>
    </source>
</evidence>
<dbReference type="PROSITE" id="PS51795">
    <property type="entry name" value="ZF_FLZ"/>
    <property type="match status" value="1"/>
</dbReference>
<gene>
    <name evidence="18" type="ORF">C4D60_Mb08t30570</name>
</gene>
<dbReference type="GO" id="GO:0008289">
    <property type="term" value="F:lipid binding"/>
    <property type="evidence" value="ECO:0007669"/>
    <property type="project" value="UniProtKB-UniRule"/>
</dbReference>
<dbReference type="Gene3D" id="3.100.10.10">
    <property type="match status" value="1"/>
</dbReference>
<dbReference type="GO" id="GO:0046872">
    <property type="term" value="F:metal ion binding"/>
    <property type="evidence" value="ECO:0007669"/>
    <property type="project" value="UniProtKB-KW"/>
</dbReference>
<dbReference type="PROSITE" id="PS00475">
    <property type="entry name" value="RIBOSOMAL_L15"/>
    <property type="match status" value="1"/>
</dbReference>
<dbReference type="InterPro" id="IPR036227">
    <property type="entry name" value="Ribosomal_uL15/eL18_sf"/>
</dbReference>
<accession>A0A4S8K7R4</accession>
<dbReference type="InterPro" id="IPR013718">
    <property type="entry name" value="COQ9_C"/>
</dbReference>
<dbReference type="FunFam" id="3.100.10.10:FF:000002">
    <property type="entry name" value="60S ribosomal protein L27a"/>
    <property type="match status" value="1"/>
</dbReference>
<organism evidence="18 19">
    <name type="scientific">Musa balbisiana</name>
    <name type="common">Banana</name>
    <dbReference type="NCBI Taxonomy" id="52838"/>
    <lineage>
        <taxon>Eukaryota</taxon>
        <taxon>Viridiplantae</taxon>
        <taxon>Streptophyta</taxon>
        <taxon>Embryophyta</taxon>
        <taxon>Tracheophyta</taxon>
        <taxon>Spermatophyta</taxon>
        <taxon>Magnoliopsida</taxon>
        <taxon>Liliopsida</taxon>
        <taxon>Zingiberales</taxon>
        <taxon>Musaceae</taxon>
        <taxon>Musa</taxon>
    </lineage>
</organism>
<evidence type="ECO:0000313" key="19">
    <source>
        <dbReference type="Proteomes" id="UP000317650"/>
    </source>
</evidence>
<keyword evidence="11 15" id="KW-0496">Mitochondrion</keyword>
<evidence type="ECO:0000256" key="6">
    <source>
        <dbReference type="ARBA" id="ARBA00022688"/>
    </source>
</evidence>
<evidence type="ECO:0000256" key="5">
    <source>
        <dbReference type="ARBA" id="ARBA00010766"/>
    </source>
</evidence>
<evidence type="ECO:0000256" key="15">
    <source>
        <dbReference type="RuleBase" id="RU366063"/>
    </source>
</evidence>
<dbReference type="GO" id="GO:0005743">
    <property type="term" value="C:mitochondrial inner membrane"/>
    <property type="evidence" value="ECO:0007669"/>
    <property type="project" value="TreeGrafter"/>
</dbReference>
<comment type="caution">
    <text evidence="18">The sequence shown here is derived from an EMBL/GenBank/DDBJ whole genome shotgun (WGS) entry which is preliminary data.</text>
</comment>
<dbReference type="GO" id="GO:0015934">
    <property type="term" value="C:large ribosomal subunit"/>
    <property type="evidence" value="ECO:0007669"/>
    <property type="project" value="InterPro"/>
</dbReference>
<keyword evidence="8" id="KW-0809">Transit peptide</keyword>
<sequence>MGKDAGNGAPETQLRREATRRRVGHKSPFSISPKLLSGCESRVGLTPAKMVHQSRPLIRRLPDPILTGDRARLAEATPTQVNSPERNSQSPKVWRKLEPDGVGLAIVAALERTRGGSPANVIVSTVTSPIAITPSRTSRRRGCPEVSELCSSGGSCEKGKGGGDLGEPVMDFYCESLSPPTPGEFGGFQVADFLSHCHLCRKRLHGKDIYMYRGEKAFCSMECRYQQIVSDEYQENCGSEATRPTEISSSPYSGDRIFSPGIVTRSLGHFLKHLSLSLCAMLSSAATRRFLSALASRHRVATAAPSALRCFSTDAPPLPTPPRAPSEEQPRQQKETSAGASPAEPMRASEYDGSPRRQRAGSRTTDGAGKYEEEQARVLRAALPHVVRMGWSESAMIAGARDAGVSPAIVGSIPRKEAALVEFFMDDCLQKLIDKVESGDELKDLILSNRLGKLIRIRLKMQAPYISKWPQALSIQAQPANLPTSFKQRAELFDEIWHAAGDSGSDIDWYVKRTVLGGIYSTTEVYMVTDHSLEFQDTWRFLDRCIKDALDFQKTVQEWRRGAAAMTTRFRKNRKKRGHVSAGHGRIGKHRKHPGGRGNAGGMHHHRILFDKYHPGYFGKVGMRYFHRLRNKFHCPAVNVDRLWSLVPDAVKESASKDGTAAPLIDVTQFGYFKVLGKGMLPPDRPVVVKAKLISKIAEKKIKAAGGAVMLTA</sequence>
<evidence type="ECO:0000256" key="16">
    <source>
        <dbReference type="SAM" id="MobiDB-lite"/>
    </source>
</evidence>
<dbReference type="GO" id="GO:0006412">
    <property type="term" value="P:translation"/>
    <property type="evidence" value="ECO:0007669"/>
    <property type="project" value="InterPro"/>
</dbReference>
<dbReference type="InterPro" id="IPR012762">
    <property type="entry name" value="Ubiq_biosynth_COQ9"/>
</dbReference>
<name>A0A4S8K7R4_MUSBA</name>
<protein>
    <recommendedName>
        <fullName evidence="15">Ubiquinone biosynthesis protein</fullName>
    </recommendedName>
</protein>
<keyword evidence="19" id="KW-1185">Reference proteome</keyword>
<dbReference type="AlphaFoldDB" id="A0A4S8K7R4"/>
<dbReference type="FunFam" id="1.10.357.10:FF:000004">
    <property type="entry name" value="Ubiquinone biosynthesis protein COQ9, mitochondrial"/>
    <property type="match status" value="1"/>
</dbReference>
<evidence type="ECO:0000259" key="17">
    <source>
        <dbReference type="PROSITE" id="PS51795"/>
    </source>
</evidence>
<evidence type="ECO:0000256" key="11">
    <source>
        <dbReference type="ARBA" id="ARBA00023128"/>
    </source>
</evidence>
<dbReference type="InterPro" id="IPR001196">
    <property type="entry name" value="Ribosomal_uL15_CS"/>
</dbReference>
<evidence type="ECO:0000256" key="8">
    <source>
        <dbReference type="ARBA" id="ARBA00022946"/>
    </source>
</evidence>
<dbReference type="GO" id="GO:0006744">
    <property type="term" value="P:ubiquinone biosynthetic process"/>
    <property type="evidence" value="ECO:0007669"/>
    <property type="project" value="UniProtKB-UniRule"/>
</dbReference>
<evidence type="ECO:0000313" key="18">
    <source>
        <dbReference type="EMBL" id="THU70969.1"/>
    </source>
</evidence>
<keyword evidence="6 15" id="KW-0831">Ubiquinone biosynthesis</keyword>
<comment type="subcellular location">
    <subcellularLocation>
        <location evidence="1 15">Mitochondrion</location>
    </subcellularLocation>
</comment>
<dbReference type="NCBIfam" id="TIGR02396">
    <property type="entry name" value="diverge_rpsU"/>
    <property type="match status" value="1"/>
</dbReference>
<keyword evidence="12 14" id="KW-0687">Ribonucleoprotein</keyword>
<dbReference type="Pfam" id="PF08511">
    <property type="entry name" value="COQ9"/>
    <property type="match status" value="1"/>
</dbReference>
<proteinExistence type="inferred from homology"/>
<keyword evidence="10 15" id="KW-0446">Lipid-binding</keyword>
<comment type="similarity">
    <text evidence="4">Belongs to the FLZ family.</text>
</comment>
<dbReference type="STRING" id="52838.A0A4S8K7R4"/>
<dbReference type="InterPro" id="IPR007650">
    <property type="entry name" value="Zf-FLZ_dom"/>
</dbReference>
<evidence type="ECO:0000256" key="10">
    <source>
        <dbReference type="ARBA" id="ARBA00023121"/>
    </source>
</evidence>
<keyword evidence="7" id="KW-0479">Metal-binding</keyword>
<evidence type="ECO:0000256" key="3">
    <source>
        <dbReference type="ARBA" id="ARBA00007320"/>
    </source>
</evidence>
<dbReference type="PANTHER" id="PTHR21427:SF19">
    <property type="entry name" value="UBIQUINONE BIOSYNTHESIS PROTEIN COQ9, MITOCHONDRIAL"/>
    <property type="match status" value="1"/>
</dbReference>
<dbReference type="HAMAP" id="MF_01341">
    <property type="entry name" value="Ribosomal_uL15"/>
    <property type="match status" value="1"/>
</dbReference>